<comment type="similarity">
    <text evidence="3 10">Belongs to the FliL family.</text>
</comment>
<keyword evidence="11" id="KW-0966">Cell projection</keyword>
<dbReference type="Pfam" id="PF03748">
    <property type="entry name" value="FliL"/>
    <property type="match status" value="1"/>
</dbReference>
<dbReference type="GO" id="GO:0006935">
    <property type="term" value="P:chemotaxis"/>
    <property type="evidence" value="ECO:0007669"/>
    <property type="project" value="UniProtKB-KW"/>
</dbReference>
<dbReference type="GO" id="GO:0005886">
    <property type="term" value="C:plasma membrane"/>
    <property type="evidence" value="ECO:0007669"/>
    <property type="project" value="UniProtKB-SubCell"/>
</dbReference>
<comment type="caution">
    <text evidence="11">The sequence shown here is derived from an EMBL/GenBank/DDBJ whole genome shotgun (WGS) entry which is preliminary data.</text>
</comment>
<keyword evidence="6 10" id="KW-0812">Transmembrane</keyword>
<dbReference type="GO" id="GO:0009425">
    <property type="term" value="C:bacterial-type flagellum basal body"/>
    <property type="evidence" value="ECO:0007669"/>
    <property type="project" value="InterPro"/>
</dbReference>
<keyword evidence="7 10" id="KW-0283">Flagellar rotation</keyword>
<reference evidence="11 12" key="1">
    <citation type="submission" date="2017-03" db="EMBL/GenBank/DDBJ databases">
        <title>Genome sequence of Clostridium hungatei DSM 14427.</title>
        <authorList>
            <person name="Poehlein A."/>
            <person name="Daniel R."/>
        </authorList>
    </citation>
    <scope>NUCLEOTIDE SEQUENCE [LARGE SCALE GENOMIC DNA]</scope>
    <source>
        <strain evidence="11 12">DSM 14427</strain>
    </source>
</reference>
<evidence type="ECO:0000256" key="6">
    <source>
        <dbReference type="ARBA" id="ARBA00022692"/>
    </source>
</evidence>
<dbReference type="RefSeq" id="WP_080064021.1">
    <property type="nucleotide sequence ID" value="NZ_MZGX01000008.1"/>
</dbReference>
<dbReference type="GO" id="GO:0071973">
    <property type="term" value="P:bacterial-type flagellum-dependent cell motility"/>
    <property type="evidence" value="ECO:0007669"/>
    <property type="project" value="InterPro"/>
</dbReference>
<protein>
    <recommendedName>
        <fullName evidence="10">Flagellar protein FliL</fullName>
    </recommendedName>
</protein>
<dbReference type="EMBL" id="MZGX01000008">
    <property type="protein sequence ID" value="OPX44582.1"/>
    <property type="molecule type" value="Genomic_DNA"/>
</dbReference>
<sequence length="169" mass="19111">MEGKSSYFILLVIVAFLSISLAFLAIGYFFFDNKGSTGEKEVVLVTEKVPTDDELANKVIFEKSNFNLKKTDPKQVAVIVLSASMKHYKEVEGMKAEAITAKIDFYNKEINSAIGTYFQGLTLEEVSQSDAKQKASEDLKKKINEILMNNDKKASPLVYSVVFDYWFYQ</sequence>
<evidence type="ECO:0000256" key="2">
    <source>
        <dbReference type="ARBA" id="ARBA00004162"/>
    </source>
</evidence>
<keyword evidence="11" id="KW-0282">Flagellum</keyword>
<dbReference type="OrthoDB" id="1739113at2"/>
<proteinExistence type="inferred from homology"/>
<organism evidence="11 12">
    <name type="scientific">Ruminiclostridium hungatei</name>
    <name type="common">Clostridium hungatei</name>
    <dbReference type="NCBI Taxonomy" id="48256"/>
    <lineage>
        <taxon>Bacteria</taxon>
        <taxon>Bacillati</taxon>
        <taxon>Bacillota</taxon>
        <taxon>Clostridia</taxon>
        <taxon>Eubacteriales</taxon>
        <taxon>Oscillospiraceae</taxon>
        <taxon>Ruminiclostridium</taxon>
    </lineage>
</organism>
<evidence type="ECO:0000313" key="12">
    <source>
        <dbReference type="Proteomes" id="UP000191554"/>
    </source>
</evidence>
<gene>
    <name evidence="11" type="ORF">CLHUN_15760</name>
</gene>
<keyword evidence="8 10" id="KW-1133">Transmembrane helix</keyword>
<feature type="transmembrane region" description="Helical" evidence="10">
    <location>
        <begin position="6"/>
        <end position="31"/>
    </location>
</feature>
<comment type="function">
    <text evidence="1 10">Controls the rotational direction of flagella during chemotaxis.</text>
</comment>
<keyword evidence="5 10" id="KW-0145">Chemotaxis</keyword>
<comment type="subcellular location">
    <subcellularLocation>
        <location evidence="2">Cell membrane</location>
        <topology evidence="2">Single-pass membrane protein</topology>
    </subcellularLocation>
</comment>
<evidence type="ECO:0000256" key="10">
    <source>
        <dbReference type="RuleBase" id="RU364125"/>
    </source>
</evidence>
<keyword evidence="9 10" id="KW-0472">Membrane</keyword>
<dbReference type="Proteomes" id="UP000191554">
    <property type="component" value="Unassembled WGS sequence"/>
</dbReference>
<evidence type="ECO:0000256" key="7">
    <source>
        <dbReference type="ARBA" id="ARBA00022779"/>
    </source>
</evidence>
<dbReference type="InterPro" id="IPR005503">
    <property type="entry name" value="FliL"/>
</dbReference>
<evidence type="ECO:0000256" key="9">
    <source>
        <dbReference type="ARBA" id="ARBA00023136"/>
    </source>
</evidence>
<dbReference type="AlphaFoldDB" id="A0A1V4SL06"/>
<name>A0A1V4SL06_RUMHU</name>
<accession>A0A1V4SL06</accession>
<keyword evidence="11" id="KW-0969">Cilium</keyword>
<evidence type="ECO:0000256" key="4">
    <source>
        <dbReference type="ARBA" id="ARBA00022475"/>
    </source>
</evidence>
<evidence type="ECO:0000256" key="3">
    <source>
        <dbReference type="ARBA" id="ARBA00008281"/>
    </source>
</evidence>
<keyword evidence="4 10" id="KW-1003">Cell membrane</keyword>
<dbReference type="STRING" id="48256.CLHUN_15760"/>
<evidence type="ECO:0000256" key="5">
    <source>
        <dbReference type="ARBA" id="ARBA00022500"/>
    </source>
</evidence>
<evidence type="ECO:0000313" key="11">
    <source>
        <dbReference type="EMBL" id="OPX44582.1"/>
    </source>
</evidence>
<keyword evidence="12" id="KW-1185">Reference proteome</keyword>
<evidence type="ECO:0000256" key="8">
    <source>
        <dbReference type="ARBA" id="ARBA00022989"/>
    </source>
</evidence>
<evidence type="ECO:0000256" key="1">
    <source>
        <dbReference type="ARBA" id="ARBA00002254"/>
    </source>
</evidence>